<dbReference type="PROSITE" id="PS01124">
    <property type="entry name" value="HTH_ARAC_FAMILY_2"/>
    <property type="match status" value="1"/>
</dbReference>
<evidence type="ECO:0000256" key="3">
    <source>
        <dbReference type="ARBA" id="ARBA00023163"/>
    </source>
</evidence>
<evidence type="ECO:0000259" key="4">
    <source>
        <dbReference type="PROSITE" id="PS01124"/>
    </source>
</evidence>
<name>A0A1M5BP11_9CLOT</name>
<proteinExistence type="predicted"/>
<dbReference type="GO" id="GO:0003700">
    <property type="term" value="F:DNA-binding transcription factor activity"/>
    <property type="evidence" value="ECO:0007669"/>
    <property type="project" value="InterPro"/>
</dbReference>
<keyword evidence="2 5" id="KW-0238">DNA-binding</keyword>
<dbReference type="SUPFAM" id="SSF51215">
    <property type="entry name" value="Regulatory protein AraC"/>
    <property type="match status" value="1"/>
</dbReference>
<dbReference type="InterPro" id="IPR037923">
    <property type="entry name" value="HTH-like"/>
</dbReference>
<dbReference type="Gene3D" id="1.10.10.60">
    <property type="entry name" value="Homeodomain-like"/>
    <property type="match status" value="2"/>
</dbReference>
<dbReference type="PANTHER" id="PTHR46796">
    <property type="entry name" value="HTH-TYPE TRANSCRIPTIONAL ACTIVATOR RHAS-RELATED"/>
    <property type="match status" value="1"/>
</dbReference>
<dbReference type="Proteomes" id="UP000184245">
    <property type="component" value="Unassembled WGS sequence"/>
</dbReference>
<dbReference type="RefSeq" id="WP_072854296.1">
    <property type="nucleotide sequence ID" value="NZ_FQVI01000028.1"/>
</dbReference>
<organism evidence="5 6">
    <name type="scientific">Lactonifactor longoviformis DSM 17459</name>
    <dbReference type="NCBI Taxonomy" id="1122155"/>
    <lineage>
        <taxon>Bacteria</taxon>
        <taxon>Bacillati</taxon>
        <taxon>Bacillota</taxon>
        <taxon>Clostridia</taxon>
        <taxon>Eubacteriales</taxon>
        <taxon>Clostridiaceae</taxon>
        <taxon>Lactonifactor</taxon>
    </lineage>
</organism>
<evidence type="ECO:0000256" key="2">
    <source>
        <dbReference type="ARBA" id="ARBA00023125"/>
    </source>
</evidence>
<protein>
    <submittedName>
        <fullName evidence="5">AraC-type DNA-binding protein</fullName>
    </submittedName>
</protein>
<dbReference type="InterPro" id="IPR018060">
    <property type="entry name" value="HTH_AraC"/>
</dbReference>
<keyword evidence="3" id="KW-0804">Transcription</keyword>
<dbReference type="Pfam" id="PF02311">
    <property type="entry name" value="AraC_binding"/>
    <property type="match status" value="1"/>
</dbReference>
<reference evidence="5 6" key="1">
    <citation type="submission" date="2016-11" db="EMBL/GenBank/DDBJ databases">
        <authorList>
            <person name="Jaros S."/>
            <person name="Januszkiewicz K."/>
            <person name="Wedrychowicz H."/>
        </authorList>
    </citation>
    <scope>NUCLEOTIDE SEQUENCE [LARGE SCALE GENOMIC DNA]</scope>
    <source>
        <strain evidence="5 6">DSM 17459</strain>
    </source>
</reference>
<dbReference type="GO" id="GO:0043565">
    <property type="term" value="F:sequence-specific DNA binding"/>
    <property type="evidence" value="ECO:0007669"/>
    <property type="project" value="InterPro"/>
</dbReference>
<dbReference type="CDD" id="cd07001">
    <property type="entry name" value="cupin_YbfI-like_N"/>
    <property type="match status" value="1"/>
</dbReference>
<accession>A0A1M5BP11</accession>
<dbReference type="InterPro" id="IPR050204">
    <property type="entry name" value="AraC_XylS_family_regulators"/>
</dbReference>
<dbReference type="STRING" id="1122155.SAMN02745158_03745"/>
<dbReference type="OrthoDB" id="183331at2"/>
<feature type="domain" description="HTH araC/xylS-type" evidence="4">
    <location>
        <begin position="173"/>
        <end position="270"/>
    </location>
</feature>
<dbReference type="PANTHER" id="PTHR46796:SF2">
    <property type="entry name" value="TRANSCRIPTIONAL REGULATORY PROTEIN"/>
    <property type="match status" value="1"/>
</dbReference>
<dbReference type="EMBL" id="FQVI01000028">
    <property type="protein sequence ID" value="SHF43977.1"/>
    <property type="molecule type" value="Genomic_DNA"/>
</dbReference>
<keyword evidence="6" id="KW-1185">Reference proteome</keyword>
<evidence type="ECO:0000256" key="1">
    <source>
        <dbReference type="ARBA" id="ARBA00023015"/>
    </source>
</evidence>
<dbReference type="Gene3D" id="2.60.120.10">
    <property type="entry name" value="Jelly Rolls"/>
    <property type="match status" value="1"/>
</dbReference>
<dbReference type="SMART" id="SM00342">
    <property type="entry name" value="HTH_ARAC"/>
    <property type="match status" value="1"/>
</dbReference>
<gene>
    <name evidence="5" type="ORF">SAMN02745158_03745</name>
</gene>
<dbReference type="AlphaFoldDB" id="A0A1M5BP11"/>
<dbReference type="InterPro" id="IPR014710">
    <property type="entry name" value="RmlC-like_jellyroll"/>
</dbReference>
<sequence length="284" mass="33006">MPNIEEQRRVYYDFELELEAYNLKGIVQKFPNHFHDYYVIGFVEGGRRHLWCRGKEYDVAAGDLLLFNPRDNHCCGPVNGENLDYRAVNIKPEIMEQAVGEITGKKYLPHFDRNVVYQSETAPSVNTLYQSIVDRAPRMEREENLFFLLEQVIGEYTTPIDEITVSEPNPQIQMLCEYMERHFYENITLDELLSMTSFGKSYLLRTFTKETGVSPYRYLQNVRLKQAKKLLEQGETPVDVSGMTGFSDQSHFTNFFKEFIGLTPKQYQRIFQQPAGSGSAAKEQ</sequence>
<dbReference type="SUPFAM" id="SSF46689">
    <property type="entry name" value="Homeodomain-like"/>
    <property type="match status" value="2"/>
</dbReference>
<evidence type="ECO:0000313" key="6">
    <source>
        <dbReference type="Proteomes" id="UP000184245"/>
    </source>
</evidence>
<keyword evidence="1" id="KW-0805">Transcription regulation</keyword>
<dbReference type="InterPro" id="IPR003313">
    <property type="entry name" value="AraC-bd"/>
</dbReference>
<dbReference type="Pfam" id="PF12833">
    <property type="entry name" value="HTH_18"/>
    <property type="match status" value="1"/>
</dbReference>
<dbReference type="InterPro" id="IPR009057">
    <property type="entry name" value="Homeodomain-like_sf"/>
</dbReference>
<evidence type="ECO:0000313" key="5">
    <source>
        <dbReference type="EMBL" id="SHF43977.1"/>
    </source>
</evidence>